<dbReference type="Pfam" id="PF01726">
    <property type="entry name" value="LexA_DNA_bind"/>
    <property type="match status" value="1"/>
</dbReference>
<dbReference type="RefSeq" id="WP_369248064.1">
    <property type="nucleotide sequence ID" value="NZ_CP163443.1"/>
</dbReference>
<dbReference type="GO" id="GO:0004252">
    <property type="term" value="F:serine-type endopeptidase activity"/>
    <property type="evidence" value="ECO:0007669"/>
    <property type="project" value="InterPro"/>
</dbReference>
<sequence>MVHTTFPLDLIQAQRDWNRTYAALERRPLETAVLRRRLQQLSARLASHPFWETRAGRSPAAKVELRRRVRELEQAEGCLTERQERILECIRDWVAEHGEAPSMREIGDCVGLSSTASVGYQLDRMEELGVIVRGPSRGRGRGIALRW</sequence>
<organism evidence="2">
    <name type="scientific">Streptomyces sp. R41</name>
    <dbReference type="NCBI Taxonomy" id="3238632"/>
    <lineage>
        <taxon>Bacteria</taxon>
        <taxon>Bacillati</taxon>
        <taxon>Actinomycetota</taxon>
        <taxon>Actinomycetes</taxon>
        <taxon>Kitasatosporales</taxon>
        <taxon>Streptomycetaceae</taxon>
        <taxon>Streptomyces</taxon>
    </lineage>
</organism>
<dbReference type="GO" id="GO:0006508">
    <property type="term" value="P:proteolysis"/>
    <property type="evidence" value="ECO:0007669"/>
    <property type="project" value="InterPro"/>
</dbReference>
<name>A0AB39RJ73_9ACTN</name>
<evidence type="ECO:0000313" key="2">
    <source>
        <dbReference type="EMBL" id="XDQ54865.1"/>
    </source>
</evidence>
<protein>
    <submittedName>
        <fullName evidence="2">LexA family protein</fullName>
    </submittedName>
</protein>
<evidence type="ECO:0000259" key="1">
    <source>
        <dbReference type="Pfam" id="PF01726"/>
    </source>
</evidence>
<accession>A0AB39RJ73</accession>
<gene>
    <name evidence="2" type="ORF">AB5J53_25995</name>
</gene>
<dbReference type="InterPro" id="IPR036390">
    <property type="entry name" value="WH_DNA-bd_sf"/>
</dbReference>
<dbReference type="SUPFAM" id="SSF46785">
    <property type="entry name" value="Winged helix' DNA-binding domain"/>
    <property type="match status" value="1"/>
</dbReference>
<dbReference type="InterPro" id="IPR006199">
    <property type="entry name" value="LexA_DNA-bd_dom"/>
</dbReference>
<dbReference type="EMBL" id="CP163443">
    <property type="protein sequence ID" value="XDQ54865.1"/>
    <property type="molecule type" value="Genomic_DNA"/>
</dbReference>
<dbReference type="AlphaFoldDB" id="A0AB39RJ73"/>
<proteinExistence type="predicted"/>
<dbReference type="InterPro" id="IPR036388">
    <property type="entry name" value="WH-like_DNA-bd_sf"/>
</dbReference>
<reference evidence="2" key="1">
    <citation type="submission" date="2024-07" db="EMBL/GenBank/DDBJ databases">
        <authorList>
            <person name="Yu S.T."/>
        </authorList>
    </citation>
    <scope>NUCLEOTIDE SEQUENCE</scope>
    <source>
        <strain evidence="2">R41</strain>
    </source>
</reference>
<dbReference type="Gene3D" id="1.10.10.10">
    <property type="entry name" value="Winged helix-like DNA-binding domain superfamily/Winged helix DNA-binding domain"/>
    <property type="match status" value="1"/>
</dbReference>
<feature type="domain" description="LexA repressor DNA-binding" evidence="1">
    <location>
        <begin position="79"/>
        <end position="140"/>
    </location>
</feature>